<proteinExistence type="predicted"/>
<name>A0AAV7HTK0_COTGL</name>
<evidence type="ECO:0000313" key="2">
    <source>
        <dbReference type="Proteomes" id="UP000826195"/>
    </source>
</evidence>
<dbReference type="Proteomes" id="UP000826195">
    <property type="component" value="Unassembled WGS sequence"/>
</dbReference>
<organism evidence="1 2">
    <name type="scientific">Cotesia glomerata</name>
    <name type="common">Lepidopteran parasitic wasp</name>
    <name type="synonym">Apanteles glomeratus</name>
    <dbReference type="NCBI Taxonomy" id="32391"/>
    <lineage>
        <taxon>Eukaryota</taxon>
        <taxon>Metazoa</taxon>
        <taxon>Ecdysozoa</taxon>
        <taxon>Arthropoda</taxon>
        <taxon>Hexapoda</taxon>
        <taxon>Insecta</taxon>
        <taxon>Pterygota</taxon>
        <taxon>Neoptera</taxon>
        <taxon>Endopterygota</taxon>
        <taxon>Hymenoptera</taxon>
        <taxon>Apocrita</taxon>
        <taxon>Ichneumonoidea</taxon>
        <taxon>Braconidae</taxon>
        <taxon>Microgastrinae</taxon>
        <taxon>Cotesia</taxon>
    </lineage>
</organism>
<sequence>MNKKIFHRVQNPRLKVPDKIYEGYGYCMYQTVGSYIRCFERYAYSCDAHGKLVNNQPVLSKGHNHEADPKLHLYVTFQHALFEATVSRPFRSFRLIYDQLSVVHYEAAVKFTWAKMKPVMENWRRREQPRRPPTPQNLQEFSNLLSMPQWSHFLTYPHGQLKVVTLTSTDDSFLTIICNGDFLKSVNTSMLFMDATFKITPRKPNIYQVFTVLGLIDDHQ</sequence>
<dbReference type="EMBL" id="JAHXZJ010001956">
    <property type="protein sequence ID" value="KAH0548252.1"/>
    <property type="molecule type" value="Genomic_DNA"/>
</dbReference>
<accession>A0AAV7HTK0</accession>
<keyword evidence="2" id="KW-1185">Reference proteome</keyword>
<evidence type="ECO:0008006" key="3">
    <source>
        <dbReference type="Google" id="ProtNLM"/>
    </source>
</evidence>
<gene>
    <name evidence="1" type="ORF">KQX54_000248</name>
</gene>
<protein>
    <recommendedName>
        <fullName evidence="3">FLYWCH-type domain-containing protein</fullName>
    </recommendedName>
</protein>
<comment type="caution">
    <text evidence="1">The sequence shown here is derived from an EMBL/GenBank/DDBJ whole genome shotgun (WGS) entry which is preliminary data.</text>
</comment>
<evidence type="ECO:0000313" key="1">
    <source>
        <dbReference type="EMBL" id="KAH0548252.1"/>
    </source>
</evidence>
<feature type="non-terminal residue" evidence="1">
    <location>
        <position position="220"/>
    </location>
</feature>
<dbReference type="AlphaFoldDB" id="A0AAV7HTK0"/>
<reference evidence="1 2" key="1">
    <citation type="journal article" date="2021" name="J. Hered.">
        <title>A chromosome-level genome assembly of the parasitoid wasp, Cotesia glomerata (Hymenoptera: Braconidae).</title>
        <authorList>
            <person name="Pinto B.J."/>
            <person name="Weis J.J."/>
            <person name="Gamble T."/>
            <person name="Ode P.J."/>
            <person name="Paul R."/>
            <person name="Zaspel J.M."/>
        </authorList>
    </citation>
    <scope>NUCLEOTIDE SEQUENCE [LARGE SCALE GENOMIC DNA]</scope>
    <source>
        <strain evidence="1">CgM1</strain>
    </source>
</reference>